<dbReference type="Gene3D" id="1.10.287.950">
    <property type="entry name" value="Methyl-accepting chemotaxis protein"/>
    <property type="match status" value="1"/>
</dbReference>
<dbReference type="Gene3D" id="3.30.450.20">
    <property type="entry name" value="PAS domain"/>
    <property type="match status" value="1"/>
</dbReference>
<sequence length="401" mass="43490">MAAMFWGKRHGGEIRRDEQEGELVVNAGRMSGRGFTDPRVLLHILDAVPNLGIAVASPDMGSGRGGNTILYMNQAMKTIVSQMEAEMKKAFGVSASEVMGGSIHRFHQDPDRIRKILEKLSPEEVRHNQVMDIGGMSLLSTTERLEDPATGELLGYMTVFRDVTSDKLLSSSVDMQEHASNDLSSAMDRLDSGIREIVTTTGRVSEEAQKTRTEGEAGRKTLDDLLSQVRESGEAMRALVDVVNGLNARSQEIGKVVEVIDDIASQTNLLALNAAIEAARAGEQGRGFAVVADEVRKLAERTIRATKEIGSTIRETQNDTTKTVTLIHGTLGKVEESQKKAEVVGTVFESIVDHASVLSNTLSSIAGVTENQSRNVSSVKKQLESLVGGLKDIMKKVRVSF</sequence>
<reference evidence="5 6" key="1">
    <citation type="journal article" date="2009" name="Appl. Environ. Microbiol.">
        <title>Community genomic and proteomic analyses of chemoautotrophic iron-oxidizing "Leptospirillum rubarum" (Group II) and "Leptospirillum ferrodiazotrophum" (Group III) bacteria in acid mine drainage biofilms.</title>
        <authorList>
            <person name="Goltsman D.S."/>
            <person name="Denef V.J."/>
            <person name="Singer S.W."/>
            <person name="VerBerkmoes N.C."/>
            <person name="Lefsrud M."/>
            <person name="Mueller R.S."/>
            <person name="Dick G.J."/>
            <person name="Sun C.L."/>
            <person name="Wheeler K.E."/>
            <person name="Zemla A."/>
            <person name="Baker B.J."/>
            <person name="Hauser L."/>
            <person name="Land M."/>
            <person name="Shah M.B."/>
            <person name="Thelen M.P."/>
            <person name="Hettich R.L."/>
            <person name="Banfield J.F."/>
        </authorList>
    </citation>
    <scope>NUCLEOTIDE SEQUENCE [LARGE SCALE GENOMIC DNA]</scope>
</reference>
<feature type="domain" description="Methyl-accepting transducer" evidence="4">
    <location>
        <begin position="169"/>
        <end position="387"/>
    </location>
</feature>
<dbReference type="Pfam" id="PF00015">
    <property type="entry name" value="MCPsignal"/>
    <property type="match status" value="1"/>
</dbReference>
<dbReference type="CDD" id="cd11386">
    <property type="entry name" value="MCP_signal"/>
    <property type="match status" value="1"/>
</dbReference>
<comment type="similarity">
    <text evidence="2">Belongs to the methyl-accepting chemotaxis (MCP) protein family.</text>
</comment>
<dbReference type="SUPFAM" id="SSF58104">
    <property type="entry name" value="Methyl-accepting chemotaxis protein (MCP) signaling domain"/>
    <property type="match status" value="1"/>
</dbReference>
<evidence type="ECO:0000313" key="5">
    <source>
        <dbReference type="EMBL" id="EES53517.1"/>
    </source>
</evidence>
<protein>
    <submittedName>
        <fullName evidence="5">Putative methyl-accepting chemotaxis protein</fullName>
    </submittedName>
</protein>
<name>C6HVE3_9BACT</name>
<dbReference type="GO" id="GO:0007165">
    <property type="term" value="P:signal transduction"/>
    <property type="evidence" value="ECO:0007669"/>
    <property type="project" value="UniProtKB-KW"/>
</dbReference>
<dbReference type="PANTHER" id="PTHR32089">
    <property type="entry name" value="METHYL-ACCEPTING CHEMOTAXIS PROTEIN MCPB"/>
    <property type="match status" value="1"/>
</dbReference>
<dbReference type="PROSITE" id="PS50111">
    <property type="entry name" value="CHEMOTAXIS_TRANSDUC_2"/>
    <property type="match status" value="1"/>
</dbReference>
<dbReference type="AlphaFoldDB" id="C6HVE3"/>
<accession>C6HVE3</accession>
<evidence type="ECO:0000256" key="1">
    <source>
        <dbReference type="ARBA" id="ARBA00023224"/>
    </source>
</evidence>
<dbReference type="EMBL" id="GG693862">
    <property type="protein sequence ID" value="EES53517.1"/>
    <property type="molecule type" value="Genomic_DNA"/>
</dbReference>
<evidence type="ECO:0000259" key="4">
    <source>
        <dbReference type="PROSITE" id="PS50111"/>
    </source>
</evidence>
<dbReference type="Proteomes" id="UP000009374">
    <property type="component" value="Unassembled WGS sequence"/>
</dbReference>
<dbReference type="GO" id="GO:0004888">
    <property type="term" value="F:transmembrane signaling receptor activity"/>
    <property type="evidence" value="ECO:0007669"/>
    <property type="project" value="InterPro"/>
</dbReference>
<dbReference type="PRINTS" id="PR00260">
    <property type="entry name" value="CHEMTRNSDUCR"/>
</dbReference>
<evidence type="ECO:0000313" key="6">
    <source>
        <dbReference type="Proteomes" id="UP000009374"/>
    </source>
</evidence>
<organism evidence="5 6">
    <name type="scientific">Leptospirillum ferrodiazotrophum</name>
    <dbReference type="NCBI Taxonomy" id="412449"/>
    <lineage>
        <taxon>Bacteria</taxon>
        <taxon>Pseudomonadati</taxon>
        <taxon>Nitrospirota</taxon>
        <taxon>Nitrospiria</taxon>
        <taxon>Nitrospirales</taxon>
        <taxon>Nitrospiraceae</taxon>
        <taxon>Leptospirillum</taxon>
    </lineage>
</organism>
<gene>
    <name evidence="5" type="ORF">UBAL3_78920110</name>
</gene>
<dbReference type="InterPro" id="IPR004090">
    <property type="entry name" value="Chemotax_Me-accpt_rcpt"/>
</dbReference>
<evidence type="ECO:0000256" key="3">
    <source>
        <dbReference type="PROSITE-ProRule" id="PRU00284"/>
    </source>
</evidence>
<dbReference type="InterPro" id="IPR004089">
    <property type="entry name" value="MCPsignal_dom"/>
</dbReference>
<dbReference type="PANTHER" id="PTHR32089:SF112">
    <property type="entry name" value="LYSOZYME-LIKE PROTEIN-RELATED"/>
    <property type="match status" value="1"/>
</dbReference>
<proteinExistence type="inferred from homology"/>
<dbReference type="GO" id="GO:0006935">
    <property type="term" value="P:chemotaxis"/>
    <property type="evidence" value="ECO:0007669"/>
    <property type="project" value="InterPro"/>
</dbReference>
<dbReference type="SMART" id="SM00283">
    <property type="entry name" value="MA"/>
    <property type="match status" value="1"/>
</dbReference>
<keyword evidence="1 3" id="KW-0807">Transducer</keyword>
<keyword evidence="6" id="KW-1185">Reference proteome</keyword>
<evidence type="ECO:0000256" key="2">
    <source>
        <dbReference type="ARBA" id="ARBA00029447"/>
    </source>
</evidence>
<dbReference type="GO" id="GO:0016020">
    <property type="term" value="C:membrane"/>
    <property type="evidence" value="ECO:0007669"/>
    <property type="project" value="InterPro"/>
</dbReference>